<dbReference type="EMBL" id="JAQIOY010000001">
    <property type="protein sequence ID" value="MDA7423177.1"/>
    <property type="molecule type" value="Genomic_DNA"/>
</dbReference>
<evidence type="ECO:0000259" key="1">
    <source>
        <dbReference type="Pfam" id="PF13452"/>
    </source>
</evidence>
<sequence>MDQINLIAWTGRNAQECGGLDRRQAQMMHATLGSAEDPAPEHGDPLPPLWHWAGFPPMASMEQLGEDGHPQPGGFLPPMPSARRMWAGGSIQFHCPVHIGETLTRQSMIRDIQQKEGGAGTMVFVTVEHLISGDRGLAIREQQDIVYLPMPDAYSPPKSRSLPTNPVLTSGFEASQTCLFRYSALTFNAHRIHYDLDYTRSVEHYPDLVVHGPLQATKLMQAAVAHRGRVPTDFHYRGVHPVFTGPVDIVAVEEECGLSLFTGQNGHQGMQATAIWEETV</sequence>
<reference evidence="2 3" key="1">
    <citation type="submission" date="2023-01" db="EMBL/GenBank/DDBJ databases">
        <title>Thalassococcus onchidii sp. nov., isolated from a marine invertebrate from the South China Sea.</title>
        <authorList>
            <person name="Xu S."/>
            <person name="Liu Z."/>
            <person name="Xu Y."/>
        </authorList>
    </citation>
    <scope>NUCLEOTIDE SEQUENCE [LARGE SCALE GENOMIC DNA]</scope>
    <source>
        <strain evidence="2 3">KCTC 32084</strain>
    </source>
</reference>
<protein>
    <submittedName>
        <fullName evidence="2">MaoC family dehydratase N-terminal domain-containing protein</fullName>
    </submittedName>
</protein>
<gene>
    <name evidence="2" type="ORF">PFY00_00435</name>
</gene>
<organism evidence="2 3">
    <name type="scientific">Thalassococcus lentus</name>
    <dbReference type="NCBI Taxonomy" id="1210524"/>
    <lineage>
        <taxon>Bacteria</taxon>
        <taxon>Pseudomonadati</taxon>
        <taxon>Pseudomonadota</taxon>
        <taxon>Alphaproteobacteria</taxon>
        <taxon>Rhodobacterales</taxon>
        <taxon>Roseobacteraceae</taxon>
        <taxon>Thalassococcus</taxon>
    </lineage>
</organism>
<comment type="caution">
    <text evidence="2">The sequence shown here is derived from an EMBL/GenBank/DDBJ whole genome shotgun (WGS) entry which is preliminary data.</text>
</comment>
<evidence type="ECO:0000313" key="3">
    <source>
        <dbReference type="Proteomes" id="UP001210720"/>
    </source>
</evidence>
<dbReference type="InterPro" id="IPR029069">
    <property type="entry name" value="HotDog_dom_sf"/>
</dbReference>
<dbReference type="PANTHER" id="PTHR28152">
    <property type="entry name" value="HYDROXYACYL-THIOESTER DEHYDRATASE TYPE 2, MITOCHONDRIAL"/>
    <property type="match status" value="1"/>
</dbReference>
<evidence type="ECO:0000313" key="2">
    <source>
        <dbReference type="EMBL" id="MDA7423177.1"/>
    </source>
</evidence>
<dbReference type="SUPFAM" id="SSF54637">
    <property type="entry name" value="Thioesterase/thiol ester dehydrase-isomerase"/>
    <property type="match status" value="2"/>
</dbReference>
<dbReference type="Proteomes" id="UP001210720">
    <property type="component" value="Unassembled WGS sequence"/>
</dbReference>
<dbReference type="RefSeq" id="WP_271430544.1">
    <property type="nucleotide sequence ID" value="NZ_JAQIOY010000001.1"/>
</dbReference>
<name>A0ABT4XMK8_9RHOB</name>
<dbReference type="Pfam" id="PF13452">
    <property type="entry name" value="FAS1_DH_region"/>
    <property type="match status" value="1"/>
</dbReference>
<keyword evidence="3" id="KW-1185">Reference proteome</keyword>
<accession>A0ABT4XMK8</accession>
<feature type="domain" description="FAS1-like dehydratase" evidence="1">
    <location>
        <begin position="76"/>
        <end position="141"/>
    </location>
</feature>
<dbReference type="InterPro" id="IPR039569">
    <property type="entry name" value="FAS1-like_DH_region"/>
</dbReference>
<dbReference type="PANTHER" id="PTHR28152:SF1">
    <property type="entry name" value="HYDROXYACYL-THIOESTER DEHYDRATASE TYPE 2, MITOCHONDRIAL"/>
    <property type="match status" value="1"/>
</dbReference>
<proteinExistence type="predicted"/>
<dbReference type="Gene3D" id="3.10.129.10">
    <property type="entry name" value="Hotdog Thioesterase"/>
    <property type="match status" value="2"/>
</dbReference>
<dbReference type="InterPro" id="IPR052741">
    <property type="entry name" value="Mitochondrial_HTD2"/>
</dbReference>